<accession>A0A6N9TRY5</accession>
<dbReference type="PANTHER" id="PTHR43075:SF1">
    <property type="entry name" value="FORMATE LYASE ACTIVATING ENZYME, PUTATIVE (AFU_ORTHOLOGUE AFUA_2G15630)-RELATED"/>
    <property type="match status" value="1"/>
</dbReference>
<dbReference type="Pfam" id="PF04055">
    <property type="entry name" value="Radical_SAM"/>
    <property type="match status" value="1"/>
</dbReference>
<evidence type="ECO:0000259" key="6">
    <source>
        <dbReference type="Pfam" id="PF04055"/>
    </source>
</evidence>
<proteinExistence type="predicted"/>
<keyword evidence="4 5" id="KW-0411">Iron-sulfur</keyword>
<dbReference type="AlphaFoldDB" id="A0A6N9TRY5"/>
<dbReference type="PANTHER" id="PTHR43075">
    <property type="entry name" value="FORMATE LYASE ACTIVATING ENZYME, PUTATIVE (AFU_ORTHOLOGUE AFUA_2G15630)-RELATED"/>
    <property type="match status" value="1"/>
</dbReference>
<keyword evidence="1 5" id="KW-0949">S-adenosyl-L-methionine</keyword>
<feature type="binding site" evidence="5">
    <location>
        <position position="94"/>
    </location>
    <ligand>
        <name>[4Fe-4S] cluster</name>
        <dbReference type="ChEBI" id="CHEBI:49883"/>
        <note>4Fe-4S-S-AdoMet</note>
    </ligand>
</feature>
<dbReference type="InterPro" id="IPR013785">
    <property type="entry name" value="Aldolase_TIM"/>
</dbReference>
<reference evidence="7 8" key="1">
    <citation type="submission" date="2020-02" db="EMBL/GenBank/DDBJ databases">
        <title>Comparative genomics of sulfur disproportionating microorganisms.</title>
        <authorList>
            <person name="Ward L.M."/>
            <person name="Bertran E."/>
            <person name="Johnston D.T."/>
        </authorList>
    </citation>
    <scope>NUCLEOTIDE SEQUENCE [LARGE SCALE GENOMIC DNA]</scope>
    <source>
        <strain evidence="7 8">DSM 100025</strain>
    </source>
</reference>
<feature type="domain" description="Radical SAM core" evidence="6">
    <location>
        <begin position="83"/>
        <end position="211"/>
    </location>
</feature>
<evidence type="ECO:0000256" key="4">
    <source>
        <dbReference type="ARBA" id="ARBA00023014"/>
    </source>
</evidence>
<comment type="cofactor">
    <cofactor evidence="5">
        <name>[4Fe-4S] cluster</name>
        <dbReference type="ChEBI" id="CHEBI:49883"/>
    </cofactor>
    <text evidence="5">Binds 1 [4Fe-4S] cluster. The cluster is coordinated with 3 cysteines and an exchangeable S-adenosyl-L-methionine.</text>
</comment>
<dbReference type="SFLD" id="SFLDS00029">
    <property type="entry name" value="Radical_SAM"/>
    <property type="match status" value="1"/>
</dbReference>
<keyword evidence="3 5" id="KW-0408">Iron</keyword>
<feature type="binding site" evidence="5">
    <location>
        <position position="91"/>
    </location>
    <ligand>
        <name>[4Fe-4S] cluster</name>
        <dbReference type="ChEBI" id="CHEBI:49883"/>
        <note>4Fe-4S-S-AdoMet</note>
    </ligand>
</feature>
<keyword evidence="8" id="KW-1185">Reference proteome</keyword>
<evidence type="ECO:0000256" key="2">
    <source>
        <dbReference type="ARBA" id="ARBA00022723"/>
    </source>
</evidence>
<gene>
    <name evidence="7" type="ORF">G3N55_05020</name>
</gene>
<comment type="caution">
    <text evidence="7">The sequence shown here is derived from an EMBL/GenBank/DDBJ whole genome shotgun (WGS) entry which is preliminary data.</text>
</comment>
<dbReference type="InterPro" id="IPR058240">
    <property type="entry name" value="rSAM_sf"/>
</dbReference>
<name>A0A6N9TRY5_DISTH</name>
<organism evidence="7 8">
    <name type="scientific">Dissulfurirhabdus thermomarina</name>
    <dbReference type="NCBI Taxonomy" id="1765737"/>
    <lineage>
        <taxon>Bacteria</taxon>
        <taxon>Deltaproteobacteria</taxon>
        <taxon>Dissulfurirhabdaceae</taxon>
        <taxon>Dissulfurirhabdus</taxon>
    </lineage>
</organism>
<dbReference type="EMBL" id="JAAGRR010000040">
    <property type="protein sequence ID" value="NDY42207.1"/>
    <property type="molecule type" value="Genomic_DNA"/>
</dbReference>
<dbReference type="InterPro" id="IPR007197">
    <property type="entry name" value="rSAM"/>
</dbReference>
<protein>
    <submittedName>
        <fullName evidence="7">Radical SAM protein</fullName>
    </submittedName>
</protein>
<evidence type="ECO:0000313" key="8">
    <source>
        <dbReference type="Proteomes" id="UP000469346"/>
    </source>
</evidence>
<evidence type="ECO:0000256" key="3">
    <source>
        <dbReference type="ARBA" id="ARBA00023004"/>
    </source>
</evidence>
<dbReference type="GO" id="GO:0046872">
    <property type="term" value="F:metal ion binding"/>
    <property type="evidence" value="ECO:0007669"/>
    <property type="project" value="UniProtKB-KW"/>
</dbReference>
<dbReference type="CDD" id="cd01335">
    <property type="entry name" value="Radical_SAM"/>
    <property type="match status" value="1"/>
</dbReference>
<dbReference type="Proteomes" id="UP000469346">
    <property type="component" value="Unassembled WGS sequence"/>
</dbReference>
<evidence type="ECO:0000256" key="5">
    <source>
        <dbReference type="PIRSR" id="PIRSR004869-50"/>
    </source>
</evidence>
<keyword evidence="2 5" id="KW-0479">Metal-binding</keyword>
<dbReference type="InterPro" id="IPR016431">
    <property type="entry name" value="Pyrv-formate_lyase-activ_prd"/>
</dbReference>
<sequence length="305" mass="33198">MAVETRRPAYLALLETGELERRVEAAWARLAACDLCPHACGADRLRGQEGFCRTGNQAVVASTGPHFGEEAPLVGRSGSGAVFFGRCNLRCLYCQNYEISQGGEGRPVTPEVLAFLFLALQEQGCHNVNLVSPSHVIPFILKAVALAAREGLRLPLVYNTGGYDAVSALRLLDGVVDIYMPDFKYWDAATARRLSGARDYPAAARAAVLEMHRQVGDLEIGPDRVARRGLLVRHLVLPGGLAGTREVLAFLAREVSPATWVNLMGQYRPCGRAMDHPPLDRRPLPAEFEAAEAAWRASGLRNRLG</sequence>
<dbReference type="SFLD" id="SFLDG01099">
    <property type="entry name" value="Uncharacterised_Radical_SAM_Su"/>
    <property type="match status" value="1"/>
</dbReference>
<dbReference type="SUPFAM" id="SSF102114">
    <property type="entry name" value="Radical SAM enzymes"/>
    <property type="match status" value="1"/>
</dbReference>
<dbReference type="InterPro" id="IPR040085">
    <property type="entry name" value="MJ0674-like"/>
</dbReference>
<feature type="binding site" evidence="5">
    <location>
        <position position="87"/>
    </location>
    <ligand>
        <name>[4Fe-4S] cluster</name>
        <dbReference type="ChEBI" id="CHEBI:49883"/>
        <note>4Fe-4S-S-AdoMet</note>
    </ligand>
</feature>
<dbReference type="Gene3D" id="3.20.20.70">
    <property type="entry name" value="Aldolase class I"/>
    <property type="match status" value="1"/>
</dbReference>
<evidence type="ECO:0000313" key="7">
    <source>
        <dbReference type="EMBL" id="NDY42207.1"/>
    </source>
</evidence>
<evidence type="ECO:0000256" key="1">
    <source>
        <dbReference type="ARBA" id="ARBA00022691"/>
    </source>
</evidence>
<dbReference type="GO" id="GO:0051536">
    <property type="term" value="F:iron-sulfur cluster binding"/>
    <property type="evidence" value="ECO:0007669"/>
    <property type="project" value="UniProtKB-KW"/>
</dbReference>
<dbReference type="RefSeq" id="WP_163298350.1">
    <property type="nucleotide sequence ID" value="NZ_JAAGRR010000040.1"/>
</dbReference>
<dbReference type="PIRSF" id="PIRSF004869">
    <property type="entry name" value="PflX_prd"/>
    <property type="match status" value="1"/>
</dbReference>
<dbReference type="GO" id="GO:0003824">
    <property type="term" value="F:catalytic activity"/>
    <property type="evidence" value="ECO:0007669"/>
    <property type="project" value="InterPro"/>
</dbReference>